<dbReference type="PRINTS" id="PR00503">
    <property type="entry name" value="BROMODOMAIN"/>
</dbReference>
<dbReference type="WBParaSite" id="ACRNAN_scaffold19754.g10371.t1">
    <property type="protein sequence ID" value="ACRNAN_scaffold19754.g10371.t1"/>
    <property type="gene ID" value="ACRNAN_scaffold19754.g10371"/>
</dbReference>
<keyword evidence="1 2" id="KW-0103">Bromodomain</keyword>
<organism evidence="4 5">
    <name type="scientific">Acrobeloides nanus</name>
    <dbReference type="NCBI Taxonomy" id="290746"/>
    <lineage>
        <taxon>Eukaryota</taxon>
        <taxon>Metazoa</taxon>
        <taxon>Ecdysozoa</taxon>
        <taxon>Nematoda</taxon>
        <taxon>Chromadorea</taxon>
        <taxon>Rhabditida</taxon>
        <taxon>Tylenchina</taxon>
        <taxon>Cephalobomorpha</taxon>
        <taxon>Cephaloboidea</taxon>
        <taxon>Cephalobidae</taxon>
        <taxon>Acrobeloides</taxon>
    </lineage>
</organism>
<dbReference type="Proteomes" id="UP000887540">
    <property type="component" value="Unplaced"/>
</dbReference>
<dbReference type="PROSITE" id="PS50014">
    <property type="entry name" value="BROMODOMAIN_2"/>
    <property type="match status" value="1"/>
</dbReference>
<feature type="domain" description="Bromo" evidence="3">
    <location>
        <begin position="1"/>
        <end position="70"/>
    </location>
</feature>
<dbReference type="SMART" id="SM00297">
    <property type="entry name" value="BROMO"/>
    <property type="match status" value="1"/>
</dbReference>
<dbReference type="InterPro" id="IPR036427">
    <property type="entry name" value="Bromodomain-like_sf"/>
</dbReference>
<evidence type="ECO:0000256" key="2">
    <source>
        <dbReference type="PROSITE-ProRule" id="PRU00035"/>
    </source>
</evidence>
<dbReference type="Gene3D" id="1.20.920.10">
    <property type="entry name" value="Bromodomain-like"/>
    <property type="match status" value="1"/>
</dbReference>
<reference evidence="5" key="1">
    <citation type="submission" date="2022-11" db="UniProtKB">
        <authorList>
            <consortium name="WormBaseParasite"/>
        </authorList>
    </citation>
    <scope>IDENTIFICATION</scope>
</reference>
<name>A0A914D8R8_9BILA</name>
<dbReference type="PANTHER" id="PTHR15398">
    <property type="entry name" value="BROMODOMAIN-CONTAINING PROTEIN 8"/>
    <property type="match status" value="1"/>
</dbReference>
<dbReference type="PANTHER" id="PTHR15398:SF4">
    <property type="entry name" value="BROMODOMAIN-CONTAINING PROTEIN 8 ISOFORM X1"/>
    <property type="match status" value="1"/>
</dbReference>
<dbReference type="SUPFAM" id="SSF47370">
    <property type="entry name" value="Bromodomain"/>
    <property type="match status" value="1"/>
</dbReference>
<evidence type="ECO:0000259" key="3">
    <source>
        <dbReference type="PROSITE" id="PS50014"/>
    </source>
</evidence>
<evidence type="ECO:0000313" key="5">
    <source>
        <dbReference type="WBParaSite" id="ACRNAN_scaffold19754.g10371.t1"/>
    </source>
</evidence>
<dbReference type="InterPro" id="IPR001487">
    <property type="entry name" value="Bromodomain"/>
</dbReference>
<dbReference type="GO" id="GO:0035267">
    <property type="term" value="C:NuA4 histone acetyltransferase complex"/>
    <property type="evidence" value="ECO:0007669"/>
    <property type="project" value="TreeGrafter"/>
</dbReference>
<evidence type="ECO:0000256" key="1">
    <source>
        <dbReference type="ARBA" id="ARBA00023117"/>
    </source>
</evidence>
<proteinExistence type="predicted"/>
<keyword evidence="4" id="KW-1185">Reference proteome</keyword>
<sequence length="77" mass="9291">MNEAVPFQIPVEELIKIPDYANIVQQPMDLLTIRLKLENGQYEDAWKFCDDIWLMFENAWLFNKNKRSRIYKLTIQV</sequence>
<protein>
    <submittedName>
        <fullName evidence="5">Bromo domain-containing protein</fullName>
    </submittedName>
</protein>
<dbReference type="Pfam" id="PF00439">
    <property type="entry name" value="Bromodomain"/>
    <property type="match status" value="1"/>
</dbReference>
<dbReference type="AlphaFoldDB" id="A0A914D8R8"/>
<evidence type="ECO:0000313" key="4">
    <source>
        <dbReference type="Proteomes" id="UP000887540"/>
    </source>
</evidence>
<accession>A0A914D8R8</accession>